<evidence type="ECO:0000313" key="2">
    <source>
        <dbReference type="EMBL" id="GFZ27724.1"/>
    </source>
</evidence>
<name>A0A916QI24_9LACO</name>
<proteinExistence type="predicted"/>
<comment type="caution">
    <text evidence="2">The sequence shown here is derived from an EMBL/GenBank/DDBJ whole genome shotgun (WGS) entry which is preliminary data.</text>
</comment>
<evidence type="ECO:0008006" key="4">
    <source>
        <dbReference type="Google" id="ProtNLM"/>
    </source>
</evidence>
<dbReference type="InterPro" id="IPR025270">
    <property type="entry name" value="DUF4044"/>
</dbReference>
<dbReference type="EMBL" id="BMAY01000017">
    <property type="protein sequence ID" value="GFZ27724.1"/>
    <property type="molecule type" value="Genomic_DNA"/>
</dbReference>
<organism evidence="2 3">
    <name type="scientific">Lactobacillus corticis</name>
    <dbReference type="NCBI Taxonomy" id="2201249"/>
    <lineage>
        <taxon>Bacteria</taxon>
        <taxon>Bacillati</taxon>
        <taxon>Bacillota</taxon>
        <taxon>Bacilli</taxon>
        <taxon>Lactobacillales</taxon>
        <taxon>Lactobacillaceae</taxon>
        <taxon>Lactobacillus</taxon>
    </lineage>
</organism>
<sequence>MARRKKHRSKYQKIENAMVILMAFITLAAIVVAIIPLFTGGY</sequence>
<dbReference type="Proteomes" id="UP000677218">
    <property type="component" value="Unassembled WGS sequence"/>
</dbReference>
<gene>
    <name evidence="2" type="ORF">LCB40_16040</name>
</gene>
<keyword evidence="1" id="KW-0472">Membrane</keyword>
<evidence type="ECO:0000313" key="3">
    <source>
        <dbReference type="Proteomes" id="UP000677218"/>
    </source>
</evidence>
<keyword evidence="1" id="KW-1133">Transmembrane helix</keyword>
<protein>
    <recommendedName>
        <fullName evidence="4">DUF4044 domain-containing protein</fullName>
    </recommendedName>
</protein>
<feature type="transmembrane region" description="Helical" evidence="1">
    <location>
        <begin position="20"/>
        <end position="39"/>
    </location>
</feature>
<dbReference type="RefSeq" id="WP_212781404.1">
    <property type="nucleotide sequence ID" value="NZ_BMAY01000017.1"/>
</dbReference>
<reference evidence="2" key="1">
    <citation type="submission" date="2020-08" db="EMBL/GenBank/DDBJ databases">
        <title>Taxonomic study for Lactobacillus species isolated from hardwood bark.</title>
        <authorList>
            <person name="Tohno M."/>
            <person name="Tanizawa Y."/>
        </authorList>
    </citation>
    <scope>NUCLEOTIDE SEQUENCE</scope>
    <source>
        <strain evidence="2">B40</strain>
    </source>
</reference>
<keyword evidence="1" id="KW-0812">Transmembrane</keyword>
<evidence type="ECO:0000256" key="1">
    <source>
        <dbReference type="SAM" id="Phobius"/>
    </source>
</evidence>
<dbReference type="Pfam" id="PF13253">
    <property type="entry name" value="DUF4044"/>
    <property type="match status" value="1"/>
</dbReference>
<keyword evidence="3" id="KW-1185">Reference proteome</keyword>
<accession>A0A916QI24</accession>
<dbReference type="AlphaFoldDB" id="A0A916QI24"/>